<evidence type="ECO:0000256" key="6">
    <source>
        <dbReference type="SAM" id="Phobius"/>
    </source>
</evidence>
<keyword evidence="5 6" id="KW-0472">Membrane</keyword>
<dbReference type="Pfam" id="PF01943">
    <property type="entry name" value="Polysacc_synt"/>
    <property type="match status" value="1"/>
</dbReference>
<organism evidence="7 8">
    <name type="scientific">Streptococcus cuniculipharyngis</name>
    <dbReference type="NCBI Taxonomy" id="1562651"/>
    <lineage>
        <taxon>Bacteria</taxon>
        <taxon>Bacillati</taxon>
        <taxon>Bacillota</taxon>
        <taxon>Bacilli</taxon>
        <taxon>Lactobacillales</taxon>
        <taxon>Streptococcaceae</taxon>
        <taxon>Streptococcus</taxon>
    </lineage>
</organism>
<evidence type="ECO:0000256" key="1">
    <source>
        <dbReference type="ARBA" id="ARBA00004651"/>
    </source>
</evidence>
<evidence type="ECO:0000256" key="5">
    <source>
        <dbReference type="ARBA" id="ARBA00023136"/>
    </source>
</evidence>
<gene>
    <name evidence="7" type="ORF">FRX57_05365</name>
</gene>
<name>A0A5C5SCA3_9STRE</name>
<feature type="transmembrane region" description="Helical" evidence="6">
    <location>
        <begin position="441"/>
        <end position="461"/>
    </location>
</feature>
<feature type="transmembrane region" description="Helical" evidence="6">
    <location>
        <begin position="320"/>
        <end position="340"/>
    </location>
</feature>
<dbReference type="GO" id="GO:0005886">
    <property type="term" value="C:plasma membrane"/>
    <property type="evidence" value="ECO:0007669"/>
    <property type="project" value="UniProtKB-SubCell"/>
</dbReference>
<feature type="transmembrane region" description="Helical" evidence="6">
    <location>
        <begin position="163"/>
        <end position="182"/>
    </location>
</feature>
<sequence>MERLVVTLKQEKLLQEAKTASLLVGLSSLVSKILAAIYRIPYQNLVGDRGFYAYQQIYPFLAIITALGLTGFPNLISSLLQKSSSRHLVSFLKLSTIFSWVTASLMLLGHQILANWIGASRLGPAFIWVAATFFITPFLSFYRGIDQGQGKLRVTALSQVVEQVVRVLIIIVAAACYLVYRWDIYQTANLAASGNFFASLVTVVYLAYQSKENPLPLLAQRGMSLAELGSAAIPSLVFTLYAMYLLLFQLIDAFLVKNILVEQGMANQLAEALKGVYDRGQPLLQFGLLVTTALFTSYLPKLTQLYLANEKTYELERQRFFEVIFYLSLTITVGFLSVLPQVNQVLFTDRQGLLALSLYSSLIFLASMVQYFHHHCFIVGQHRSSLLYLFLGVLLKLLITGPLTGFFGIVGSSLSTCLSLVFVLLAYVRQVPVNWANLVNGKFYLVLSIMGLLVFGLTQFLPQDSRIWAFMSLLLSTGLGGGIFLLLSYHWQVFPDSLWSFLPFFHKK</sequence>
<feature type="transmembrane region" description="Helical" evidence="6">
    <location>
        <begin position="92"/>
        <end position="113"/>
    </location>
</feature>
<evidence type="ECO:0000256" key="2">
    <source>
        <dbReference type="ARBA" id="ARBA00022475"/>
    </source>
</evidence>
<dbReference type="PANTHER" id="PTHR30250:SF29">
    <property type="entry name" value="POLYSACCHARIDE BIOSYNTHESIS PROTEIN C-TERMINAL DOMAIN-CONTAINING PROTEIN"/>
    <property type="match status" value="1"/>
</dbReference>
<dbReference type="Proteomes" id="UP000317430">
    <property type="component" value="Unassembled WGS sequence"/>
</dbReference>
<evidence type="ECO:0000256" key="3">
    <source>
        <dbReference type="ARBA" id="ARBA00022692"/>
    </source>
</evidence>
<feature type="transmembrane region" description="Helical" evidence="6">
    <location>
        <begin position="467"/>
        <end position="487"/>
    </location>
</feature>
<dbReference type="OrthoDB" id="9775950at2"/>
<keyword evidence="2" id="KW-1003">Cell membrane</keyword>
<feature type="transmembrane region" description="Helical" evidence="6">
    <location>
        <begin position="385"/>
        <end position="403"/>
    </location>
</feature>
<dbReference type="EMBL" id="VOHL01000003">
    <property type="protein sequence ID" value="TWS97713.1"/>
    <property type="molecule type" value="Genomic_DNA"/>
</dbReference>
<proteinExistence type="predicted"/>
<keyword evidence="8" id="KW-1185">Reference proteome</keyword>
<reference evidence="7 8" key="1">
    <citation type="submission" date="2019-08" db="EMBL/GenBank/DDBJ databases">
        <authorList>
            <person name="Lei W."/>
        </authorList>
    </citation>
    <scope>NUCLEOTIDE SEQUENCE [LARGE SCALE GENOMIC DNA]</scope>
    <source>
        <strain evidence="7 8">CCUG 66496</strain>
    </source>
</reference>
<dbReference type="PANTHER" id="PTHR30250">
    <property type="entry name" value="PST FAMILY PREDICTED COLANIC ACID TRANSPORTER"/>
    <property type="match status" value="1"/>
</dbReference>
<feature type="transmembrane region" description="Helical" evidence="6">
    <location>
        <begin position="20"/>
        <end position="40"/>
    </location>
</feature>
<feature type="transmembrane region" description="Helical" evidence="6">
    <location>
        <begin position="409"/>
        <end position="429"/>
    </location>
</feature>
<evidence type="ECO:0000313" key="8">
    <source>
        <dbReference type="Proteomes" id="UP000317430"/>
    </source>
</evidence>
<accession>A0A5C5SCA3</accession>
<feature type="transmembrane region" description="Helical" evidence="6">
    <location>
        <begin position="283"/>
        <end position="299"/>
    </location>
</feature>
<feature type="transmembrane region" description="Helical" evidence="6">
    <location>
        <begin position="125"/>
        <end position="142"/>
    </location>
</feature>
<feature type="transmembrane region" description="Helical" evidence="6">
    <location>
        <begin position="228"/>
        <end position="251"/>
    </location>
</feature>
<feature type="transmembrane region" description="Helical" evidence="6">
    <location>
        <begin position="60"/>
        <end position="80"/>
    </location>
</feature>
<protein>
    <submittedName>
        <fullName evidence="7">Oligosaccharide flippase family protein</fullName>
    </submittedName>
</protein>
<comment type="caution">
    <text evidence="7">The sequence shown here is derived from an EMBL/GenBank/DDBJ whole genome shotgun (WGS) entry which is preliminary data.</text>
</comment>
<evidence type="ECO:0000313" key="7">
    <source>
        <dbReference type="EMBL" id="TWS97713.1"/>
    </source>
</evidence>
<dbReference type="InterPro" id="IPR050833">
    <property type="entry name" value="Poly_Biosynth_Transport"/>
</dbReference>
<dbReference type="AlphaFoldDB" id="A0A5C5SCA3"/>
<comment type="subcellular location">
    <subcellularLocation>
        <location evidence="1">Cell membrane</location>
        <topology evidence="1">Multi-pass membrane protein</topology>
    </subcellularLocation>
</comment>
<evidence type="ECO:0000256" key="4">
    <source>
        <dbReference type="ARBA" id="ARBA00022989"/>
    </source>
</evidence>
<feature type="transmembrane region" description="Helical" evidence="6">
    <location>
        <begin position="352"/>
        <end position="373"/>
    </location>
</feature>
<feature type="transmembrane region" description="Helical" evidence="6">
    <location>
        <begin position="188"/>
        <end position="208"/>
    </location>
</feature>
<keyword evidence="4 6" id="KW-1133">Transmembrane helix</keyword>
<dbReference type="InterPro" id="IPR002797">
    <property type="entry name" value="Polysacc_synth"/>
</dbReference>
<keyword evidence="3 6" id="KW-0812">Transmembrane</keyword>